<dbReference type="AlphaFoldDB" id="A0A2H5EW18"/>
<sequence length="65" mass="7247">MRATAAALMYADRTITDEAMVSTSAVIFRSASAAFLAAEAMTAERLVHFLTEFTRLLFNDFKIRL</sequence>
<keyword evidence="2" id="KW-1185">Reference proteome</keyword>
<protein>
    <submittedName>
        <fullName evidence="1">Uncharacterized protein</fullName>
    </submittedName>
</protein>
<reference evidence="1 2" key="1">
    <citation type="journal article" date="2013" name="Antonie Van Leeuwenhoek">
        <title>Paracoccus zhejiangensis sp. nov., isolated from activated sludge in wastewater-treatment system.</title>
        <authorList>
            <person name="Wu Z.G."/>
            <person name="Zhang D.F."/>
            <person name="Liu Y.L."/>
            <person name="Wang F."/>
            <person name="Jiang X."/>
            <person name="Li C."/>
            <person name="Li S.P."/>
            <person name="Hong Q."/>
            <person name="Li W.J."/>
        </authorList>
    </citation>
    <scope>NUCLEOTIDE SEQUENCE [LARGE SCALE GENOMIC DNA]</scope>
    <source>
        <strain evidence="1 2">J6</strain>
    </source>
</reference>
<name>A0A2H5EW18_9RHOB</name>
<gene>
    <name evidence="1" type="ORF">CX676_04335</name>
</gene>
<evidence type="ECO:0000313" key="1">
    <source>
        <dbReference type="EMBL" id="AUH63492.1"/>
    </source>
</evidence>
<accession>A0A2H5EW18</accession>
<dbReference type="EMBL" id="CP025430">
    <property type="protein sequence ID" value="AUH63492.1"/>
    <property type="molecule type" value="Genomic_DNA"/>
</dbReference>
<evidence type="ECO:0000313" key="2">
    <source>
        <dbReference type="Proteomes" id="UP000234530"/>
    </source>
</evidence>
<proteinExistence type="predicted"/>
<dbReference type="Proteomes" id="UP000234530">
    <property type="component" value="Chromosome"/>
</dbReference>
<dbReference type="KEGG" id="pzh:CX676_04335"/>
<organism evidence="1 2">
    <name type="scientific">Paracoccus zhejiangensis</name>
    <dbReference type="NCBI Taxonomy" id="1077935"/>
    <lineage>
        <taxon>Bacteria</taxon>
        <taxon>Pseudomonadati</taxon>
        <taxon>Pseudomonadota</taxon>
        <taxon>Alphaproteobacteria</taxon>
        <taxon>Rhodobacterales</taxon>
        <taxon>Paracoccaceae</taxon>
        <taxon>Paracoccus</taxon>
    </lineage>
</organism>